<dbReference type="PROSITE" id="PS51371">
    <property type="entry name" value="CBS"/>
    <property type="match status" value="1"/>
</dbReference>
<dbReference type="SMART" id="SM00116">
    <property type="entry name" value="CBS"/>
    <property type="match status" value="2"/>
</dbReference>
<evidence type="ECO:0000256" key="1">
    <source>
        <dbReference type="ARBA" id="ARBA00022737"/>
    </source>
</evidence>
<dbReference type="SUPFAM" id="SSF51206">
    <property type="entry name" value="cAMP-binding domain-like"/>
    <property type="match status" value="1"/>
</dbReference>
<comment type="caution">
    <text evidence="5">The sequence shown here is derived from an EMBL/GenBank/DDBJ whole genome shotgun (WGS) entry which is preliminary data.</text>
</comment>
<keyword evidence="6" id="KW-1185">Reference proteome</keyword>
<keyword evidence="2" id="KW-0129">CBS domain</keyword>
<dbReference type="Pfam" id="PF00571">
    <property type="entry name" value="CBS"/>
    <property type="match status" value="2"/>
</dbReference>
<dbReference type="InterPro" id="IPR051462">
    <property type="entry name" value="CBS_domain-containing"/>
</dbReference>
<protein>
    <submittedName>
        <fullName evidence="5">Nucleotidyltransferase substrate binding domain-containing protein</fullName>
    </submittedName>
</protein>
<feature type="domain" description="CBS" evidence="4">
    <location>
        <begin position="215"/>
        <end position="273"/>
    </location>
</feature>
<dbReference type="Gene3D" id="2.60.120.10">
    <property type="entry name" value="Jelly Rolls"/>
    <property type="match status" value="1"/>
</dbReference>
<dbReference type="CDD" id="cd05401">
    <property type="entry name" value="NT_GlnE_GlnD_like"/>
    <property type="match status" value="1"/>
</dbReference>
<dbReference type="SUPFAM" id="SSF81301">
    <property type="entry name" value="Nucleotidyltransferase"/>
    <property type="match status" value="1"/>
</dbReference>
<sequence length="611" mass="64956">MADIAEFLRAHPPFDTADAQELRELAAAAELEFHPAGSTIFSQGADPIDHLRVIRTGAVEIVHDTHLLDLLGPGELFGHASMLSGLPTGFAAVAAEDTLCYRIPAQSVRPLLGKPAGLRFVTRSLLSSALRHWPGVEAALNPAQRPVADLLRGPPVLCSPGLSLREVAERMSASAATSAVVDLGAGRLGILTDRDLRQRVVAAGLDTSAPVTEAMSAPAYTVPADRLGGEALLDMLDRGIRHLPVLSPTGRVLGVLEDSDLVAVTTRSSFHLRAAIARAEDVGALVDAAARLRPTIIGLHDAKVAASDISAIYSVVADVLTRRLIDFAIRELGAPPSPFSWLALGSLARREAVPSSDVDSALVWFGPDSDPAAAAAVRAIADRVMTGLAACGFPADRNGAVASNPLFARSAAGWEAVTRGWLTDPTQEKALVLVSLVVDGRPVWGLRHPRSVPDVFRSAHRHPDLLRLLARFALSHRPPTGFLRDFVVEHSGERRGQLDLKKGGIVPIVDLARWAGMAAGVTSASTPVRLRAAAEAGTLDAEARTLQEAFDLIVELRMQHQVGQLRAGTPPDDYVRPGELSQLTRASLREAFRAIASVQRRVASTLQLGVW</sequence>
<dbReference type="EMBL" id="JBHSQW010000010">
    <property type="protein sequence ID" value="MFC5993572.1"/>
    <property type="molecule type" value="Genomic_DNA"/>
</dbReference>
<organism evidence="5 6">
    <name type="scientific">Pseudonocardia hispaniensis</name>
    <dbReference type="NCBI Taxonomy" id="904933"/>
    <lineage>
        <taxon>Bacteria</taxon>
        <taxon>Bacillati</taxon>
        <taxon>Actinomycetota</taxon>
        <taxon>Actinomycetes</taxon>
        <taxon>Pseudonocardiales</taxon>
        <taxon>Pseudonocardiaceae</taxon>
        <taxon>Pseudonocardia</taxon>
    </lineage>
</organism>
<dbReference type="InterPro" id="IPR005105">
    <property type="entry name" value="GlnD_Uridyltrans_N"/>
</dbReference>
<dbReference type="SUPFAM" id="SSF54631">
    <property type="entry name" value="CBS-domain pair"/>
    <property type="match status" value="1"/>
</dbReference>
<dbReference type="InterPro" id="IPR000595">
    <property type="entry name" value="cNMP-bd_dom"/>
</dbReference>
<evidence type="ECO:0000259" key="3">
    <source>
        <dbReference type="PROSITE" id="PS50042"/>
    </source>
</evidence>
<dbReference type="InterPro" id="IPR014710">
    <property type="entry name" value="RmlC-like_jellyroll"/>
</dbReference>
<name>A0ABW1IYU0_9PSEU</name>
<accession>A0ABW1IYU0</accession>
<keyword evidence="1" id="KW-0677">Repeat</keyword>
<feature type="domain" description="Cyclic nucleotide-binding" evidence="3">
    <location>
        <begin position="13"/>
        <end position="114"/>
    </location>
</feature>
<dbReference type="CDD" id="cd00038">
    <property type="entry name" value="CAP_ED"/>
    <property type="match status" value="1"/>
</dbReference>
<dbReference type="Pfam" id="PF00027">
    <property type="entry name" value="cNMP_binding"/>
    <property type="match status" value="1"/>
</dbReference>
<reference evidence="6" key="1">
    <citation type="journal article" date="2019" name="Int. J. Syst. Evol. Microbiol.">
        <title>The Global Catalogue of Microorganisms (GCM) 10K type strain sequencing project: providing services to taxonomists for standard genome sequencing and annotation.</title>
        <authorList>
            <consortium name="The Broad Institute Genomics Platform"/>
            <consortium name="The Broad Institute Genome Sequencing Center for Infectious Disease"/>
            <person name="Wu L."/>
            <person name="Ma J."/>
        </authorList>
    </citation>
    <scope>NUCLEOTIDE SEQUENCE [LARGE SCALE GENOMIC DNA]</scope>
    <source>
        <strain evidence="6">CCM 8391</strain>
    </source>
</reference>
<dbReference type="SMART" id="SM00100">
    <property type="entry name" value="cNMP"/>
    <property type="match status" value="1"/>
</dbReference>
<dbReference type="Gene3D" id="3.10.580.10">
    <property type="entry name" value="CBS-domain"/>
    <property type="match status" value="1"/>
</dbReference>
<dbReference type="PROSITE" id="PS50042">
    <property type="entry name" value="CNMP_BINDING_3"/>
    <property type="match status" value="1"/>
</dbReference>
<dbReference type="PANTHER" id="PTHR48108">
    <property type="entry name" value="CBS DOMAIN-CONTAINING PROTEIN CBSX2, CHLOROPLASTIC"/>
    <property type="match status" value="1"/>
</dbReference>
<dbReference type="Pfam" id="PF03445">
    <property type="entry name" value="DUF294"/>
    <property type="match status" value="1"/>
</dbReference>
<evidence type="ECO:0000313" key="6">
    <source>
        <dbReference type="Proteomes" id="UP001596302"/>
    </source>
</evidence>
<dbReference type="InterPro" id="IPR000644">
    <property type="entry name" value="CBS_dom"/>
</dbReference>
<dbReference type="InterPro" id="IPR043519">
    <property type="entry name" value="NT_sf"/>
</dbReference>
<dbReference type="PANTHER" id="PTHR48108:SF31">
    <property type="entry name" value="CBS DOMAIN AND CYCLIC NUCLEOTIDE-REGULATED NUCLEOTIDYLTRANSFERASE"/>
    <property type="match status" value="1"/>
</dbReference>
<dbReference type="Pfam" id="PF10335">
    <property type="entry name" value="DUF294_C"/>
    <property type="match status" value="1"/>
</dbReference>
<proteinExistence type="predicted"/>
<evidence type="ECO:0000256" key="2">
    <source>
        <dbReference type="PROSITE-ProRule" id="PRU00703"/>
    </source>
</evidence>
<dbReference type="InterPro" id="IPR018821">
    <property type="entry name" value="DUF294_put_nucleoTrafse_sb-bd"/>
</dbReference>
<dbReference type="InterPro" id="IPR018490">
    <property type="entry name" value="cNMP-bd_dom_sf"/>
</dbReference>
<evidence type="ECO:0000313" key="5">
    <source>
        <dbReference type="EMBL" id="MFC5993572.1"/>
    </source>
</evidence>
<dbReference type="Proteomes" id="UP001596302">
    <property type="component" value="Unassembled WGS sequence"/>
</dbReference>
<dbReference type="InterPro" id="IPR046342">
    <property type="entry name" value="CBS_dom_sf"/>
</dbReference>
<evidence type="ECO:0000259" key="4">
    <source>
        <dbReference type="PROSITE" id="PS51371"/>
    </source>
</evidence>
<dbReference type="RefSeq" id="WP_379583300.1">
    <property type="nucleotide sequence ID" value="NZ_JBHSQW010000010.1"/>
</dbReference>
<gene>
    <name evidence="5" type="ORF">ACFQE5_04995</name>
</gene>